<dbReference type="EMBL" id="FMYI01000001">
    <property type="protein sequence ID" value="SDB83247.1"/>
    <property type="molecule type" value="Genomic_DNA"/>
</dbReference>
<sequence>MSKKIIYLLMAMGIFVVGCGQEEMGQETDSIADQIEDELGVSVVLPEAESKEIANAMINYAPDQDEDPLEGDAVGATVGYTDEDESLTPMDEEMVEDWQERQRSRIISESLYENDALISVDIRPGQIDSGDLAEETEIEGHDVHYNLMQTGEIESMVLVVNTGDVGYQIQYMLTDEASESDALDFVEAIIEGHAA</sequence>
<proteinExistence type="predicted"/>
<accession>A0A1G6GMQ6</accession>
<dbReference type="OrthoDB" id="2966745at2"/>
<dbReference type="AlphaFoldDB" id="A0A1G6GMQ6"/>
<reference evidence="2" key="1">
    <citation type="submission" date="2016-09" db="EMBL/GenBank/DDBJ databases">
        <authorList>
            <person name="Varghese N."/>
            <person name="Submissions S."/>
        </authorList>
    </citation>
    <scope>NUCLEOTIDE SEQUENCE [LARGE SCALE GENOMIC DNA]</scope>
    <source>
        <strain evidence="2">S5</strain>
    </source>
</reference>
<name>A0A1G6GMQ6_9BACI</name>
<dbReference type="PROSITE" id="PS51257">
    <property type="entry name" value="PROKAR_LIPOPROTEIN"/>
    <property type="match status" value="1"/>
</dbReference>
<evidence type="ECO:0000313" key="2">
    <source>
        <dbReference type="Proteomes" id="UP000242949"/>
    </source>
</evidence>
<evidence type="ECO:0000313" key="1">
    <source>
        <dbReference type="EMBL" id="SDB83247.1"/>
    </source>
</evidence>
<organism evidence="1 2">
    <name type="scientific">Pelagirhabdus alkalitolerans</name>
    <dbReference type="NCBI Taxonomy" id="1612202"/>
    <lineage>
        <taxon>Bacteria</taxon>
        <taxon>Bacillati</taxon>
        <taxon>Bacillota</taxon>
        <taxon>Bacilli</taxon>
        <taxon>Bacillales</taxon>
        <taxon>Bacillaceae</taxon>
        <taxon>Pelagirhabdus</taxon>
    </lineage>
</organism>
<dbReference type="Proteomes" id="UP000242949">
    <property type="component" value="Unassembled WGS sequence"/>
</dbReference>
<dbReference type="RefSeq" id="WP_090792192.1">
    <property type="nucleotide sequence ID" value="NZ_FMYI01000001.1"/>
</dbReference>
<gene>
    <name evidence="1" type="ORF">SAMN05421734_101291</name>
</gene>
<keyword evidence="2" id="KW-1185">Reference proteome</keyword>
<protein>
    <submittedName>
        <fullName evidence="1">Uncharacterized protein</fullName>
    </submittedName>
</protein>
<dbReference type="STRING" id="1612202.SAMN05421734_101291"/>